<dbReference type="RefSeq" id="WP_379479551.1">
    <property type="nucleotide sequence ID" value="NZ_JBHLTL010000001.1"/>
</dbReference>
<evidence type="ECO:0008006" key="5">
    <source>
        <dbReference type="Google" id="ProtNLM"/>
    </source>
</evidence>
<accession>A0ABV6PG57</accession>
<proteinExistence type="predicted"/>
<dbReference type="EMBL" id="JBHLTL010000001">
    <property type="protein sequence ID" value="MFC0588038.1"/>
    <property type="molecule type" value="Genomic_DNA"/>
</dbReference>
<comment type="caution">
    <text evidence="3">The sequence shown here is derived from an EMBL/GenBank/DDBJ whole genome shotgun (WGS) entry which is preliminary data.</text>
</comment>
<keyword evidence="4" id="KW-1185">Reference proteome</keyword>
<feature type="chain" id="PRO_5046909364" description="Fe-S oxidoreductase" evidence="2">
    <location>
        <begin position="22"/>
        <end position="111"/>
    </location>
</feature>
<dbReference type="Proteomes" id="UP001589943">
    <property type="component" value="Unassembled WGS sequence"/>
</dbReference>
<evidence type="ECO:0000313" key="3">
    <source>
        <dbReference type="EMBL" id="MFC0588038.1"/>
    </source>
</evidence>
<feature type="region of interest" description="Disordered" evidence="1">
    <location>
        <begin position="25"/>
        <end position="71"/>
    </location>
</feature>
<gene>
    <name evidence="3" type="ORF">ACFFF7_01285</name>
</gene>
<sequence length="111" mass="11329">MKQMLFLGMAATALMTLPAQAQTMDPAMPMPSATPPIQVQANPASAEAPSATPPNPTTAADPVPPAVPADPSYQAGAYKGALTAPPAEALNKVYPLCTKTLRDSCRNPGGK</sequence>
<protein>
    <recommendedName>
        <fullName evidence="5">Fe-S oxidoreductase</fullName>
    </recommendedName>
</protein>
<evidence type="ECO:0000313" key="4">
    <source>
        <dbReference type="Proteomes" id="UP001589943"/>
    </source>
</evidence>
<evidence type="ECO:0000256" key="1">
    <source>
        <dbReference type="SAM" id="MobiDB-lite"/>
    </source>
</evidence>
<keyword evidence="2" id="KW-0732">Signal</keyword>
<feature type="compositionally biased region" description="Pro residues" evidence="1">
    <location>
        <begin position="51"/>
        <end position="68"/>
    </location>
</feature>
<name>A0ABV6PG57_9SPHN</name>
<organism evidence="3 4">
    <name type="scientific">Novosphingobium aquiterrae</name>
    <dbReference type="NCBI Taxonomy" id="624388"/>
    <lineage>
        <taxon>Bacteria</taxon>
        <taxon>Pseudomonadati</taxon>
        <taxon>Pseudomonadota</taxon>
        <taxon>Alphaproteobacteria</taxon>
        <taxon>Sphingomonadales</taxon>
        <taxon>Sphingomonadaceae</taxon>
        <taxon>Novosphingobium</taxon>
    </lineage>
</organism>
<feature type="signal peptide" evidence="2">
    <location>
        <begin position="1"/>
        <end position="21"/>
    </location>
</feature>
<evidence type="ECO:0000256" key="2">
    <source>
        <dbReference type="SAM" id="SignalP"/>
    </source>
</evidence>
<feature type="compositionally biased region" description="Low complexity" evidence="1">
    <location>
        <begin position="41"/>
        <end position="50"/>
    </location>
</feature>
<reference evidence="3 4" key="1">
    <citation type="submission" date="2024-09" db="EMBL/GenBank/DDBJ databases">
        <authorList>
            <person name="Sun Q."/>
            <person name="Mori K."/>
        </authorList>
    </citation>
    <scope>NUCLEOTIDE SEQUENCE [LARGE SCALE GENOMIC DNA]</scope>
    <source>
        <strain evidence="3 4">NCAIM B.02537</strain>
    </source>
</reference>